<organism evidence="1">
    <name type="scientific">marine sediment metagenome</name>
    <dbReference type="NCBI Taxonomy" id="412755"/>
    <lineage>
        <taxon>unclassified sequences</taxon>
        <taxon>metagenomes</taxon>
        <taxon>ecological metagenomes</taxon>
    </lineage>
</organism>
<gene>
    <name evidence="1" type="ORF">S01H1_50084</name>
</gene>
<dbReference type="AlphaFoldDB" id="X0WUP4"/>
<evidence type="ECO:0000313" key="1">
    <source>
        <dbReference type="EMBL" id="GAG26917.1"/>
    </source>
</evidence>
<reference evidence="1" key="1">
    <citation type="journal article" date="2014" name="Front. Microbiol.">
        <title>High frequency of phylogenetically diverse reductive dehalogenase-homologous genes in deep subseafloor sedimentary metagenomes.</title>
        <authorList>
            <person name="Kawai M."/>
            <person name="Futagami T."/>
            <person name="Toyoda A."/>
            <person name="Takaki Y."/>
            <person name="Nishi S."/>
            <person name="Hori S."/>
            <person name="Arai W."/>
            <person name="Tsubouchi T."/>
            <person name="Morono Y."/>
            <person name="Uchiyama I."/>
            <person name="Ito T."/>
            <person name="Fujiyama A."/>
            <person name="Inagaki F."/>
            <person name="Takami H."/>
        </authorList>
    </citation>
    <scope>NUCLEOTIDE SEQUENCE</scope>
    <source>
        <strain evidence="1">Expedition CK06-06</strain>
    </source>
</reference>
<dbReference type="EMBL" id="BARS01032253">
    <property type="protein sequence ID" value="GAG26917.1"/>
    <property type="molecule type" value="Genomic_DNA"/>
</dbReference>
<evidence type="ECO:0008006" key="2">
    <source>
        <dbReference type="Google" id="ProtNLM"/>
    </source>
</evidence>
<sequence length="112" mass="12574">MEKSSLFGLHLTIRFKQEHHPDDEILSSSLSGSVFVNGISVANIDHKSTKESRDYIDIDITIPTVAALLVTRQIVKTKQCSVKLAVTYEAETKTMKYRIPYVFEKTNISLGS</sequence>
<comment type="caution">
    <text evidence="1">The sequence shown here is derived from an EMBL/GenBank/DDBJ whole genome shotgun (WGS) entry which is preliminary data.</text>
</comment>
<protein>
    <recommendedName>
        <fullName evidence="2">Late embryogenesis abundant protein LEA-2 subgroup domain-containing protein</fullName>
    </recommendedName>
</protein>
<accession>X0WUP4</accession>
<name>X0WUP4_9ZZZZ</name>
<proteinExistence type="predicted"/>
<feature type="non-terminal residue" evidence="1">
    <location>
        <position position="112"/>
    </location>
</feature>